<keyword evidence="3" id="KW-1185">Reference proteome</keyword>
<evidence type="ECO:0000313" key="2">
    <source>
        <dbReference type="EMBL" id="BEH91972.1"/>
    </source>
</evidence>
<keyword evidence="1" id="KW-1133">Transmembrane helix</keyword>
<proteinExistence type="predicted"/>
<keyword evidence="1" id="KW-0472">Membrane</keyword>
<sequence>MELRYKTSLEELVEGILLISCRSPLRFIFCYIIVGTLFPLFLLYVFIYTIYYLYFYPTPSYLVEELVEQLILCVTELSLWGVAVGFRKPMMKWCTKRAVFNRIIKKNMYFMGAKTTTVKKGKIKIEYDDAVLS</sequence>
<feature type="transmembrane region" description="Helical" evidence="1">
    <location>
        <begin position="66"/>
        <end position="86"/>
    </location>
</feature>
<dbReference type="EMBL" id="AP028127">
    <property type="protein sequence ID" value="BEH91972.1"/>
    <property type="molecule type" value="Genomic_DNA"/>
</dbReference>
<gene>
    <name evidence="2" type="ORF">T23_20740</name>
</gene>
<protein>
    <submittedName>
        <fullName evidence="2">Uncharacterized protein</fullName>
    </submittedName>
</protein>
<reference evidence="2" key="1">
    <citation type="journal article" date="2024" name="Int. J. Syst. Evol. Microbiol.">
        <title>Turicibacter faecis sp. nov., isolated from faeces of heart failure mouse model.</title>
        <authorList>
            <person name="Imamura Y."/>
            <person name="Motooka D."/>
            <person name="Nakajima Y."/>
            <person name="Ito S."/>
            <person name="Kitakaze M."/>
            <person name="Iida T."/>
            <person name="Nakamura S."/>
        </authorList>
    </citation>
    <scope>NUCLEOTIDE SEQUENCE</scope>
    <source>
        <strain evidence="2">TC023</strain>
    </source>
</reference>
<dbReference type="RefSeq" id="WP_338617654.1">
    <property type="nucleotide sequence ID" value="NZ_AP028127.1"/>
</dbReference>
<evidence type="ECO:0000313" key="3">
    <source>
        <dbReference type="Proteomes" id="UP001432099"/>
    </source>
</evidence>
<feature type="transmembrane region" description="Helical" evidence="1">
    <location>
        <begin position="28"/>
        <end position="54"/>
    </location>
</feature>
<evidence type="ECO:0000256" key="1">
    <source>
        <dbReference type="SAM" id="Phobius"/>
    </source>
</evidence>
<dbReference type="Proteomes" id="UP001432099">
    <property type="component" value="Chromosome"/>
</dbReference>
<organism evidence="2 3">
    <name type="scientific">Turicibacter faecis</name>
    <dbReference type="NCBI Taxonomy" id="2963365"/>
    <lineage>
        <taxon>Bacteria</taxon>
        <taxon>Bacillati</taxon>
        <taxon>Bacillota</taxon>
        <taxon>Erysipelotrichia</taxon>
        <taxon>Erysipelotrichales</taxon>
        <taxon>Turicibacteraceae</taxon>
        <taxon>Turicibacter</taxon>
    </lineage>
</organism>
<name>A0ABM8IL34_9FIRM</name>
<keyword evidence="1" id="KW-0812">Transmembrane</keyword>
<accession>A0ABM8IL34</accession>